<dbReference type="RefSeq" id="WP_183390610.1">
    <property type="nucleotide sequence ID" value="NZ_JACHVY010000001.1"/>
</dbReference>
<sequence length="300" mass="30447">MRFVRGARALVAGVVVVGSIAGAGAVSAAPRRPDLTVTAVHWSAAPASGQRVLFSATVTNRGNTPTPAGTISGVGFQVDGVLVTWADQRTEAIAPGQSVTLTAVGGPTGSPAWTAVAGRHVLRAVVDDAGRIAESREGNNVLDARLDVAAGITDRVRSGSVVASLTPLDRTSVTATSVTGDAYAGCFTGAGVLVDGTERFVQHRSVGNDTFAVGAKFADGLAEVPAGATRVTTPVSFTQLLYGFQGGLPLTCAAGQAPGFTRFQATSVRTTRWIGSFGSPLSGPIASAATRVDVDFDVRP</sequence>
<reference evidence="3 4" key="1">
    <citation type="submission" date="2020-08" db="EMBL/GenBank/DDBJ databases">
        <title>The Agave Microbiome: Exploring the role of microbial communities in plant adaptations to desert environments.</title>
        <authorList>
            <person name="Partida-Martinez L.P."/>
        </authorList>
    </citation>
    <scope>NUCLEOTIDE SEQUENCE [LARGE SCALE GENOMIC DNA]</scope>
    <source>
        <strain evidence="3 4">AS2.23</strain>
    </source>
</reference>
<proteinExistence type="predicted"/>
<keyword evidence="1" id="KW-0732">Signal</keyword>
<dbReference type="InterPro" id="IPR011635">
    <property type="entry name" value="CARDB"/>
</dbReference>
<evidence type="ECO:0000256" key="1">
    <source>
        <dbReference type="SAM" id="SignalP"/>
    </source>
</evidence>
<organism evidence="3 4">
    <name type="scientific">Kineococcus radiotolerans</name>
    <dbReference type="NCBI Taxonomy" id="131568"/>
    <lineage>
        <taxon>Bacteria</taxon>
        <taxon>Bacillati</taxon>
        <taxon>Actinomycetota</taxon>
        <taxon>Actinomycetes</taxon>
        <taxon>Kineosporiales</taxon>
        <taxon>Kineosporiaceae</taxon>
        <taxon>Kineococcus</taxon>
    </lineage>
</organism>
<dbReference type="GO" id="GO:0005975">
    <property type="term" value="P:carbohydrate metabolic process"/>
    <property type="evidence" value="ECO:0007669"/>
    <property type="project" value="UniProtKB-ARBA"/>
</dbReference>
<dbReference type="InterPro" id="IPR013783">
    <property type="entry name" value="Ig-like_fold"/>
</dbReference>
<evidence type="ECO:0000313" key="3">
    <source>
        <dbReference type="EMBL" id="MBB2900307.1"/>
    </source>
</evidence>
<feature type="chain" id="PRO_5030617522" description="CARDB domain-containing protein" evidence="1">
    <location>
        <begin position="29"/>
        <end position="300"/>
    </location>
</feature>
<dbReference type="Gene3D" id="2.60.40.10">
    <property type="entry name" value="Immunoglobulins"/>
    <property type="match status" value="1"/>
</dbReference>
<feature type="domain" description="CARDB" evidence="2">
    <location>
        <begin position="32"/>
        <end position="142"/>
    </location>
</feature>
<accession>A0A7W4TJY3</accession>
<dbReference type="Pfam" id="PF07705">
    <property type="entry name" value="CARDB"/>
    <property type="match status" value="1"/>
</dbReference>
<dbReference type="Proteomes" id="UP000533269">
    <property type="component" value="Unassembled WGS sequence"/>
</dbReference>
<evidence type="ECO:0000313" key="4">
    <source>
        <dbReference type="Proteomes" id="UP000533269"/>
    </source>
</evidence>
<dbReference type="AlphaFoldDB" id="A0A7W4TJY3"/>
<feature type="signal peptide" evidence="1">
    <location>
        <begin position="1"/>
        <end position="28"/>
    </location>
</feature>
<gene>
    <name evidence="3" type="ORF">FHR75_001095</name>
</gene>
<dbReference type="EMBL" id="JACHVY010000001">
    <property type="protein sequence ID" value="MBB2900307.1"/>
    <property type="molecule type" value="Genomic_DNA"/>
</dbReference>
<comment type="caution">
    <text evidence="3">The sequence shown here is derived from an EMBL/GenBank/DDBJ whole genome shotgun (WGS) entry which is preliminary data.</text>
</comment>
<name>A0A7W4TJY3_KINRA</name>
<reference evidence="3 4" key="2">
    <citation type="submission" date="2020-08" db="EMBL/GenBank/DDBJ databases">
        <authorList>
            <person name="Partida-Martinez L."/>
            <person name="Huntemann M."/>
            <person name="Clum A."/>
            <person name="Wang J."/>
            <person name="Palaniappan K."/>
            <person name="Ritter S."/>
            <person name="Chen I.-M."/>
            <person name="Stamatis D."/>
            <person name="Reddy T."/>
            <person name="O'Malley R."/>
            <person name="Daum C."/>
            <person name="Shapiro N."/>
            <person name="Ivanova N."/>
            <person name="Kyrpides N."/>
            <person name="Woyke T."/>
        </authorList>
    </citation>
    <scope>NUCLEOTIDE SEQUENCE [LARGE SCALE GENOMIC DNA]</scope>
    <source>
        <strain evidence="3 4">AS2.23</strain>
    </source>
</reference>
<evidence type="ECO:0000259" key="2">
    <source>
        <dbReference type="Pfam" id="PF07705"/>
    </source>
</evidence>
<protein>
    <recommendedName>
        <fullName evidence="2">CARDB domain-containing protein</fullName>
    </recommendedName>
</protein>